<dbReference type="EMBL" id="QTPM01000077">
    <property type="protein sequence ID" value="RQY80598.1"/>
    <property type="molecule type" value="Genomic_DNA"/>
</dbReference>
<dbReference type="EC" id="3.5.1.28" evidence="2"/>
<evidence type="ECO:0000313" key="8">
    <source>
        <dbReference type="Proteomes" id="UP000068603"/>
    </source>
</evidence>
<feature type="signal peptide" evidence="4">
    <location>
        <begin position="1"/>
        <end position="33"/>
    </location>
</feature>
<dbReference type="SUPFAM" id="SSF53187">
    <property type="entry name" value="Zn-dependent exopeptidases"/>
    <property type="match status" value="1"/>
</dbReference>
<keyword evidence="9" id="KW-1185">Reference proteome</keyword>
<dbReference type="GeneID" id="93055314"/>
<name>A0A106EZC5_9BURK</name>
<dbReference type="EMBL" id="LPHB01000053">
    <property type="protein sequence ID" value="KWA59554.1"/>
    <property type="molecule type" value="Genomic_DNA"/>
</dbReference>
<reference evidence="7 9" key="2">
    <citation type="submission" date="2018-08" db="EMBL/GenBank/DDBJ databases">
        <title>Comparative analysis of Burkholderia isolates from Puerto Rico.</title>
        <authorList>
            <person name="Hall C."/>
            <person name="Sahl J."/>
            <person name="Wagner D."/>
        </authorList>
    </citation>
    <scope>NUCLEOTIDE SEQUENCE [LARGE SCALE GENOMIC DNA]</scope>
    <source>
        <strain evidence="7 9">Bp8966</strain>
    </source>
</reference>
<protein>
    <recommendedName>
        <fullName evidence="2">N-acetylmuramoyl-L-alanine amidase</fullName>
        <ecNumber evidence="2">3.5.1.28</ecNumber>
    </recommendedName>
</protein>
<feature type="domain" description="MurNAc-LAA" evidence="5">
    <location>
        <begin position="106"/>
        <end position="246"/>
    </location>
</feature>
<dbReference type="CDD" id="cd02696">
    <property type="entry name" value="MurNAc-LAA"/>
    <property type="match status" value="1"/>
</dbReference>
<comment type="caution">
    <text evidence="6">The sequence shown here is derived from an EMBL/GenBank/DDBJ whole genome shotgun (WGS) entry which is preliminary data.</text>
</comment>
<dbReference type="AlphaFoldDB" id="A0A106EZC5"/>
<evidence type="ECO:0000259" key="5">
    <source>
        <dbReference type="SMART" id="SM00646"/>
    </source>
</evidence>
<evidence type="ECO:0000313" key="6">
    <source>
        <dbReference type="EMBL" id="KWA59554.1"/>
    </source>
</evidence>
<reference evidence="6 8" key="1">
    <citation type="submission" date="2015-11" db="EMBL/GenBank/DDBJ databases">
        <title>Expanding the genomic diversity of Burkholderia species for the development of highly accurate diagnostics.</title>
        <authorList>
            <person name="Sahl J."/>
            <person name="Keim P."/>
            <person name="Wagner D."/>
        </authorList>
    </citation>
    <scope>NUCLEOTIDE SEQUENCE [LARGE SCALE GENOMIC DNA]</scope>
    <source>
        <strain evidence="6 8">MSMB1960WGS</strain>
    </source>
</reference>
<keyword evidence="4" id="KW-0732">Signal</keyword>
<dbReference type="PANTHER" id="PTHR30404:SF0">
    <property type="entry name" value="N-ACETYLMURAMOYL-L-ALANINE AMIDASE AMIC"/>
    <property type="match status" value="1"/>
</dbReference>
<dbReference type="Proteomes" id="UP000068603">
    <property type="component" value="Unassembled WGS sequence"/>
</dbReference>
<evidence type="ECO:0000256" key="3">
    <source>
        <dbReference type="ARBA" id="ARBA00022801"/>
    </source>
</evidence>
<organism evidence="6">
    <name type="scientific">Burkholderia stagnalis</name>
    <dbReference type="NCBI Taxonomy" id="1503054"/>
    <lineage>
        <taxon>Bacteria</taxon>
        <taxon>Pseudomonadati</taxon>
        <taxon>Pseudomonadota</taxon>
        <taxon>Betaproteobacteria</taxon>
        <taxon>Burkholderiales</taxon>
        <taxon>Burkholderiaceae</taxon>
        <taxon>Burkholderia</taxon>
        <taxon>Burkholderia cepacia complex</taxon>
    </lineage>
</organism>
<dbReference type="GO" id="GO:0030288">
    <property type="term" value="C:outer membrane-bounded periplasmic space"/>
    <property type="evidence" value="ECO:0007669"/>
    <property type="project" value="TreeGrafter"/>
</dbReference>
<dbReference type="InterPro" id="IPR050695">
    <property type="entry name" value="N-acetylmuramoyl_amidase_3"/>
</dbReference>
<dbReference type="KEGG" id="bstg:WT74_29620"/>
<accession>A0A106EZC5</accession>
<evidence type="ECO:0000313" key="9">
    <source>
        <dbReference type="Proteomes" id="UP000281098"/>
    </source>
</evidence>
<comment type="catalytic activity">
    <reaction evidence="1">
        <text>Hydrolyzes the link between N-acetylmuramoyl residues and L-amino acid residues in certain cell-wall glycopeptides.</text>
        <dbReference type="EC" id="3.5.1.28"/>
    </reaction>
</comment>
<dbReference type="Gene3D" id="3.40.630.40">
    <property type="entry name" value="Zn-dependent exopeptidases"/>
    <property type="match status" value="1"/>
</dbReference>
<dbReference type="Proteomes" id="UP000281098">
    <property type="component" value="Unassembled WGS sequence"/>
</dbReference>
<sequence>MNRTIRRLRPHASAIVRVLACAALLGAPLALRAADGTKAMPASAPARYIVVDTGHTPARPGATGASGRVEYLYNLDLSGAVAERLGAHGDRVLRTSADGREIALDQRATQATDASLFVSIHHDSMQQQFIDAGRQREFHGFAVFVSERNPHYAESLRCAKAIAERLIASGETPSLYHAQPIRGENRPLIDPRLGIHRFDDLVVLRTAPVPAVLVEAGVIVNPDEEKRLARPDTIRRLSAAIAGGIDACTAPA</sequence>
<dbReference type="SMART" id="SM00646">
    <property type="entry name" value="Ami_3"/>
    <property type="match status" value="1"/>
</dbReference>
<dbReference type="RefSeq" id="WP_059563095.1">
    <property type="nucleotide sequence ID" value="NZ_CP013461.1"/>
</dbReference>
<evidence type="ECO:0000313" key="7">
    <source>
        <dbReference type="EMBL" id="RQY80598.1"/>
    </source>
</evidence>
<dbReference type="STRING" id="1503054.WT74_29620"/>
<proteinExistence type="predicted"/>
<evidence type="ECO:0000256" key="2">
    <source>
        <dbReference type="ARBA" id="ARBA00011901"/>
    </source>
</evidence>
<dbReference type="GO" id="GO:0008745">
    <property type="term" value="F:N-acetylmuramoyl-L-alanine amidase activity"/>
    <property type="evidence" value="ECO:0007669"/>
    <property type="project" value="UniProtKB-EC"/>
</dbReference>
<feature type="chain" id="PRO_5044547859" description="N-acetylmuramoyl-L-alanine amidase" evidence="4">
    <location>
        <begin position="34"/>
        <end position="252"/>
    </location>
</feature>
<dbReference type="Pfam" id="PF01520">
    <property type="entry name" value="Amidase_3"/>
    <property type="match status" value="1"/>
</dbReference>
<dbReference type="PANTHER" id="PTHR30404">
    <property type="entry name" value="N-ACETYLMURAMOYL-L-ALANINE AMIDASE"/>
    <property type="match status" value="1"/>
</dbReference>
<dbReference type="InterPro" id="IPR002508">
    <property type="entry name" value="MurNAc-LAA_cat"/>
</dbReference>
<evidence type="ECO:0000256" key="4">
    <source>
        <dbReference type="SAM" id="SignalP"/>
    </source>
</evidence>
<evidence type="ECO:0000256" key="1">
    <source>
        <dbReference type="ARBA" id="ARBA00001561"/>
    </source>
</evidence>
<keyword evidence="3 6" id="KW-0378">Hydrolase</keyword>
<dbReference type="GO" id="GO:0009253">
    <property type="term" value="P:peptidoglycan catabolic process"/>
    <property type="evidence" value="ECO:0007669"/>
    <property type="project" value="InterPro"/>
</dbReference>
<gene>
    <name evidence="7" type="ORF">DF017_34000</name>
    <name evidence="6" type="ORF">WT44_18480</name>
</gene>